<evidence type="ECO:0000313" key="12">
    <source>
        <dbReference type="EMBL" id="RAW03503.1"/>
    </source>
</evidence>
<feature type="domain" description="Methylguanine DNA methyltransferase ribonuclease-like" evidence="11">
    <location>
        <begin position="7"/>
        <end position="67"/>
    </location>
</feature>
<dbReference type="Pfam" id="PF01035">
    <property type="entry name" value="DNA_binding_1"/>
    <property type="match status" value="1"/>
</dbReference>
<dbReference type="PANTHER" id="PTHR10815:SF13">
    <property type="entry name" value="METHYLATED-DNA--PROTEIN-CYSTEINE METHYLTRANSFERASE"/>
    <property type="match status" value="1"/>
</dbReference>
<comment type="function">
    <text evidence="9">Involved in the cellular defense against the biological effects of O6-methylguanine (O6-MeG) and O4-methylthymine (O4-MeT) in DNA. Repairs the methylated nucleobase in DNA by stoichiometrically transferring the methyl group to a cysteine residue in the enzyme. This is a suicide reaction: the enzyme is irreversibly inactivated.</text>
</comment>
<dbReference type="PROSITE" id="PS00374">
    <property type="entry name" value="MGMT"/>
    <property type="match status" value="1"/>
</dbReference>
<accession>A0A364Y9E7</accession>
<dbReference type="InterPro" id="IPR036631">
    <property type="entry name" value="MGMT_N_sf"/>
</dbReference>
<evidence type="ECO:0000313" key="13">
    <source>
        <dbReference type="Proteomes" id="UP000251889"/>
    </source>
</evidence>
<organism evidence="12 13">
    <name type="scientific">Pseudochryseolinea flava</name>
    <dbReference type="NCBI Taxonomy" id="2059302"/>
    <lineage>
        <taxon>Bacteria</taxon>
        <taxon>Pseudomonadati</taxon>
        <taxon>Bacteroidota</taxon>
        <taxon>Cytophagia</taxon>
        <taxon>Cytophagales</taxon>
        <taxon>Fulvivirgaceae</taxon>
        <taxon>Pseudochryseolinea</taxon>
    </lineage>
</organism>
<comment type="caution">
    <text evidence="12">The sequence shown here is derived from an EMBL/GenBank/DDBJ whole genome shotgun (WGS) entry which is preliminary data.</text>
</comment>
<evidence type="ECO:0000256" key="6">
    <source>
        <dbReference type="ARBA" id="ARBA00022763"/>
    </source>
</evidence>
<dbReference type="PANTHER" id="PTHR10815">
    <property type="entry name" value="METHYLATED-DNA--PROTEIN-CYSTEINE METHYLTRANSFERASE"/>
    <property type="match status" value="1"/>
</dbReference>
<dbReference type="InterPro" id="IPR023546">
    <property type="entry name" value="MGMT"/>
</dbReference>
<dbReference type="HAMAP" id="MF_00772">
    <property type="entry name" value="OGT"/>
    <property type="match status" value="1"/>
</dbReference>
<dbReference type="OrthoDB" id="9802228at2"/>
<name>A0A364Y9E7_9BACT</name>
<sequence>MHHQGIGYYESPVGTLLIESQDDAITTVNFLKDIRRQPIVTPVITQCIEELDEYFYKGRKFFTVEIQLNGTDFQKRVWNELTTIPFGTTTSYEDIALRIGDIKSIRAVGVANGQNPIAIIVPCHRVIGKNGDLVGYGGGMDNKEWLLHHEGSLLKQLSLFD</sequence>
<protein>
    <recommendedName>
        <fullName evidence="9">Methylated-DNA--protein-cysteine methyltransferase</fullName>
        <ecNumber evidence="9">2.1.1.63</ecNumber>
    </recommendedName>
    <alternativeName>
        <fullName evidence="9">6-O-methylguanine-DNA methyltransferase</fullName>
        <shortName evidence="9">MGMT</shortName>
    </alternativeName>
    <alternativeName>
        <fullName evidence="9">O-6-methylguanine-DNA-alkyltransferase</fullName>
    </alternativeName>
</protein>
<comment type="subcellular location">
    <subcellularLocation>
        <location evidence="9">Cytoplasm</location>
    </subcellularLocation>
</comment>
<evidence type="ECO:0000256" key="9">
    <source>
        <dbReference type="HAMAP-Rule" id="MF_00772"/>
    </source>
</evidence>
<dbReference type="Gene3D" id="3.30.160.70">
    <property type="entry name" value="Methylated DNA-protein cysteine methyltransferase domain"/>
    <property type="match status" value="1"/>
</dbReference>
<keyword evidence="13" id="KW-1185">Reference proteome</keyword>
<gene>
    <name evidence="12" type="ORF">DQQ10_00975</name>
</gene>
<dbReference type="SUPFAM" id="SSF53155">
    <property type="entry name" value="Methylated DNA-protein cysteine methyltransferase domain"/>
    <property type="match status" value="1"/>
</dbReference>
<dbReference type="InterPro" id="IPR014048">
    <property type="entry name" value="MethylDNA_cys_MeTrfase_DNA-bd"/>
</dbReference>
<dbReference type="Pfam" id="PF02870">
    <property type="entry name" value="Methyltransf_1N"/>
    <property type="match status" value="1"/>
</dbReference>
<dbReference type="GO" id="GO:0032259">
    <property type="term" value="P:methylation"/>
    <property type="evidence" value="ECO:0007669"/>
    <property type="project" value="UniProtKB-KW"/>
</dbReference>
<dbReference type="InterPro" id="IPR001497">
    <property type="entry name" value="MethylDNA_cys_MeTrfase_AS"/>
</dbReference>
<reference evidence="12 13" key="1">
    <citation type="submission" date="2018-06" db="EMBL/GenBank/DDBJ databases">
        <title>Chryseolinea flavus sp. nov., a member of the phylum Bacteroidetes isolated from soil.</title>
        <authorList>
            <person name="Li Y."/>
            <person name="Wang J."/>
        </authorList>
    </citation>
    <scope>NUCLEOTIDE SEQUENCE [LARGE SCALE GENOMIC DNA]</scope>
    <source>
        <strain evidence="12 13">SDU1-6</strain>
    </source>
</reference>
<evidence type="ECO:0000256" key="3">
    <source>
        <dbReference type="ARBA" id="ARBA00022490"/>
    </source>
</evidence>
<dbReference type="Gene3D" id="1.10.10.10">
    <property type="entry name" value="Winged helix-like DNA-binding domain superfamily/Winged helix DNA-binding domain"/>
    <property type="match status" value="1"/>
</dbReference>
<comment type="miscellaneous">
    <text evidence="9">This enzyme catalyzes only one turnover and therefore is not strictly catalytic. According to one definition, an enzyme is a biocatalyst that acts repeatedly and over many reaction cycles.</text>
</comment>
<dbReference type="Proteomes" id="UP000251889">
    <property type="component" value="Unassembled WGS sequence"/>
</dbReference>
<keyword evidence="6 9" id="KW-0227">DNA damage</keyword>
<dbReference type="CDD" id="cd06445">
    <property type="entry name" value="ATase"/>
    <property type="match status" value="1"/>
</dbReference>
<dbReference type="SUPFAM" id="SSF46767">
    <property type="entry name" value="Methylated DNA-protein cysteine methyltransferase, C-terminal domain"/>
    <property type="match status" value="1"/>
</dbReference>
<evidence type="ECO:0000256" key="1">
    <source>
        <dbReference type="ARBA" id="ARBA00001286"/>
    </source>
</evidence>
<dbReference type="GO" id="GO:0005737">
    <property type="term" value="C:cytoplasm"/>
    <property type="evidence" value="ECO:0007669"/>
    <property type="project" value="UniProtKB-SubCell"/>
</dbReference>
<comment type="catalytic activity">
    <reaction evidence="8 9">
        <text>a 6-O-methyl-2'-deoxyguanosine in DNA + L-cysteinyl-[protein] = S-methyl-L-cysteinyl-[protein] + a 2'-deoxyguanosine in DNA</text>
        <dbReference type="Rhea" id="RHEA:24000"/>
        <dbReference type="Rhea" id="RHEA-COMP:10131"/>
        <dbReference type="Rhea" id="RHEA-COMP:10132"/>
        <dbReference type="Rhea" id="RHEA-COMP:11367"/>
        <dbReference type="Rhea" id="RHEA-COMP:11368"/>
        <dbReference type="ChEBI" id="CHEBI:29950"/>
        <dbReference type="ChEBI" id="CHEBI:82612"/>
        <dbReference type="ChEBI" id="CHEBI:85445"/>
        <dbReference type="ChEBI" id="CHEBI:85448"/>
        <dbReference type="EC" id="2.1.1.63"/>
    </reaction>
</comment>
<dbReference type="InterPro" id="IPR036217">
    <property type="entry name" value="MethylDNA_cys_MeTrfase_DNAb"/>
</dbReference>
<dbReference type="InterPro" id="IPR008332">
    <property type="entry name" value="MethylG_MeTrfase_N"/>
</dbReference>
<dbReference type="AlphaFoldDB" id="A0A364Y9E7"/>
<feature type="active site" description="Nucleophile; methyl group acceptor" evidence="9">
    <location>
        <position position="123"/>
    </location>
</feature>
<comment type="catalytic activity">
    <reaction evidence="1 9">
        <text>a 4-O-methyl-thymidine in DNA + L-cysteinyl-[protein] = a thymidine in DNA + S-methyl-L-cysteinyl-[protein]</text>
        <dbReference type="Rhea" id="RHEA:53428"/>
        <dbReference type="Rhea" id="RHEA-COMP:10131"/>
        <dbReference type="Rhea" id="RHEA-COMP:10132"/>
        <dbReference type="Rhea" id="RHEA-COMP:13555"/>
        <dbReference type="Rhea" id="RHEA-COMP:13556"/>
        <dbReference type="ChEBI" id="CHEBI:29950"/>
        <dbReference type="ChEBI" id="CHEBI:82612"/>
        <dbReference type="ChEBI" id="CHEBI:137386"/>
        <dbReference type="ChEBI" id="CHEBI:137387"/>
        <dbReference type="EC" id="2.1.1.63"/>
    </reaction>
</comment>
<evidence type="ECO:0000256" key="7">
    <source>
        <dbReference type="ARBA" id="ARBA00023204"/>
    </source>
</evidence>
<evidence type="ECO:0000256" key="2">
    <source>
        <dbReference type="ARBA" id="ARBA00008711"/>
    </source>
</evidence>
<evidence type="ECO:0000256" key="4">
    <source>
        <dbReference type="ARBA" id="ARBA00022603"/>
    </source>
</evidence>
<dbReference type="InterPro" id="IPR036388">
    <property type="entry name" value="WH-like_DNA-bd_sf"/>
</dbReference>
<keyword evidence="3 9" id="KW-0963">Cytoplasm</keyword>
<evidence type="ECO:0000259" key="11">
    <source>
        <dbReference type="Pfam" id="PF02870"/>
    </source>
</evidence>
<evidence type="ECO:0000259" key="10">
    <source>
        <dbReference type="Pfam" id="PF01035"/>
    </source>
</evidence>
<comment type="similarity">
    <text evidence="2 9">Belongs to the MGMT family.</text>
</comment>
<evidence type="ECO:0000256" key="8">
    <source>
        <dbReference type="ARBA" id="ARBA00049348"/>
    </source>
</evidence>
<dbReference type="NCBIfam" id="TIGR00589">
    <property type="entry name" value="ogt"/>
    <property type="match status" value="1"/>
</dbReference>
<dbReference type="EC" id="2.1.1.63" evidence="9"/>
<dbReference type="EMBL" id="QMFY01000001">
    <property type="protein sequence ID" value="RAW03503.1"/>
    <property type="molecule type" value="Genomic_DNA"/>
</dbReference>
<dbReference type="GO" id="GO:0003908">
    <property type="term" value="F:methylated-DNA-[protein]-cysteine S-methyltransferase activity"/>
    <property type="evidence" value="ECO:0007669"/>
    <property type="project" value="UniProtKB-UniRule"/>
</dbReference>
<keyword evidence="4 9" id="KW-0489">Methyltransferase</keyword>
<evidence type="ECO:0000256" key="5">
    <source>
        <dbReference type="ARBA" id="ARBA00022679"/>
    </source>
</evidence>
<keyword evidence="7 9" id="KW-0234">DNA repair</keyword>
<feature type="domain" description="Methylated-DNA-[protein]-cysteine S-methyltransferase DNA binding" evidence="10">
    <location>
        <begin position="72"/>
        <end position="151"/>
    </location>
</feature>
<proteinExistence type="inferred from homology"/>
<dbReference type="FunFam" id="1.10.10.10:FF:000214">
    <property type="entry name" value="Methylated-DNA--protein-cysteine methyltransferase"/>
    <property type="match status" value="1"/>
</dbReference>
<dbReference type="GO" id="GO:0006307">
    <property type="term" value="P:DNA alkylation repair"/>
    <property type="evidence" value="ECO:0007669"/>
    <property type="project" value="UniProtKB-UniRule"/>
</dbReference>
<keyword evidence="5 9" id="KW-0808">Transferase</keyword>